<sequence>MAETSTALIHCIAGARPNFVKIGPIMRALSAREGLAARLINTGQHYDAQMSRAFFEDLALPEPDRHLEVGSGSHGAQTARVLERYEQVLAEERPALTLVVGDVNSTLACALAAAKAGVAVAHVEAGLRSFDRGMPEEINRLLTDQLADYLFITCRDAGDNLLREGIAAEKIHFVGNVMIDALVESLPLAARRAAPARFGLTGRAYAVATIHRPSNVDTAEGFTRVLEILAGTGARLPVVFPLHPRTEKRAAELGLEARLRGLPGVILTPPLRYLEFLDLLRQARLVLTDSGGLQEETSVLGIPCLTLRANTERPVTISQGTNRLAGTDPAVVLQAAGEVLDAPPPASPPVIELWDGRAAPRIAEALALALID</sequence>
<dbReference type="Proteomes" id="UP000748308">
    <property type="component" value="Unassembled WGS sequence"/>
</dbReference>
<accession>A0A938BRZ5</accession>
<dbReference type="InterPro" id="IPR029767">
    <property type="entry name" value="WecB-like"/>
</dbReference>
<feature type="domain" description="UDP-N-acetylglucosamine 2-epimerase" evidence="2">
    <location>
        <begin position="28"/>
        <end position="366"/>
    </location>
</feature>
<evidence type="ECO:0000313" key="3">
    <source>
        <dbReference type="EMBL" id="MBM3318887.1"/>
    </source>
</evidence>
<evidence type="ECO:0000256" key="1">
    <source>
        <dbReference type="RuleBase" id="RU003513"/>
    </source>
</evidence>
<dbReference type="EC" id="5.1.3.14" evidence="3"/>
<gene>
    <name evidence="3" type="primary">wecB</name>
    <name evidence="3" type="ORF">FJY75_13650</name>
</gene>
<evidence type="ECO:0000259" key="2">
    <source>
        <dbReference type="Pfam" id="PF02350"/>
    </source>
</evidence>
<dbReference type="GO" id="GO:0008761">
    <property type="term" value="F:UDP-N-acetylglucosamine 2-epimerase activity"/>
    <property type="evidence" value="ECO:0007669"/>
    <property type="project" value="UniProtKB-EC"/>
</dbReference>
<evidence type="ECO:0000313" key="4">
    <source>
        <dbReference type="Proteomes" id="UP000748308"/>
    </source>
</evidence>
<comment type="caution">
    <text evidence="3">The sequence shown here is derived from an EMBL/GenBank/DDBJ whole genome shotgun (WGS) entry which is preliminary data.</text>
</comment>
<dbReference type="SUPFAM" id="SSF53756">
    <property type="entry name" value="UDP-Glycosyltransferase/glycogen phosphorylase"/>
    <property type="match status" value="1"/>
</dbReference>
<reference evidence="3" key="1">
    <citation type="submission" date="2019-03" db="EMBL/GenBank/DDBJ databases">
        <title>Lake Tanganyika Metagenome-Assembled Genomes (MAGs).</title>
        <authorList>
            <person name="Tran P."/>
        </authorList>
    </citation>
    <scope>NUCLEOTIDE SEQUENCE</scope>
    <source>
        <strain evidence="3">M_DeepCast_400m_m2_100</strain>
    </source>
</reference>
<dbReference type="AlphaFoldDB" id="A0A938BRZ5"/>
<proteinExistence type="inferred from homology"/>
<dbReference type="CDD" id="cd03786">
    <property type="entry name" value="GTB_UDP-GlcNAc_2-Epimerase"/>
    <property type="match status" value="1"/>
</dbReference>
<dbReference type="NCBIfam" id="TIGR00236">
    <property type="entry name" value="wecB"/>
    <property type="match status" value="1"/>
</dbReference>
<comment type="similarity">
    <text evidence="1">Belongs to the UDP-N-acetylglucosamine 2-epimerase family.</text>
</comment>
<dbReference type="PANTHER" id="PTHR43174">
    <property type="entry name" value="UDP-N-ACETYLGLUCOSAMINE 2-EPIMERASE"/>
    <property type="match status" value="1"/>
</dbReference>
<keyword evidence="1 3" id="KW-0413">Isomerase</keyword>
<name>A0A938BRZ5_UNCEI</name>
<protein>
    <submittedName>
        <fullName evidence="3">UDP-N-acetylglucosamine 2-epimerase (Non-hydrolyzing)</fullName>
        <ecNumber evidence="3">5.1.3.14</ecNumber>
    </submittedName>
</protein>
<organism evidence="3 4">
    <name type="scientific">Eiseniibacteriota bacterium</name>
    <dbReference type="NCBI Taxonomy" id="2212470"/>
    <lineage>
        <taxon>Bacteria</taxon>
        <taxon>Candidatus Eiseniibacteriota</taxon>
    </lineage>
</organism>
<dbReference type="InterPro" id="IPR003331">
    <property type="entry name" value="UDP_GlcNAc_Epimerase_2_dom"/>
</dbReference>
<dbReference type="Gene3D" id="3.40.50.2000">
    <property type="entry name" value="Glycogen Phosphorylase B"/>
    <property type="match status" value="2"/>
</dbReference>
<dbReference type="PANTHER" id="PTHR43174:SF1">
    <property type="entry name" value="UDP-N-ACETYLGLUCOSAMINE 2-EPIMERASE"/>
    <property type="match status" value="1"/>
</dbReference>
<dbReference type="Pfam" id="PF02350">
    <property type="entry name" value="Epimerase_2"/>
    <property type="match status" value="1"/>
</dbReference>
<dbReference type="EMBL" id="VGIY01000530">
    <property type="protein sequence ID" value="MBM3318887.1"/>
    <property type="molecule type" value="Genomic_DNA"/>
</dbReference>